<comment type="similarity">
    <text evidence="2">Belongs to the ASF1 family.</text>
</comment>
<feature type="compositionally biased region" description="Basic and acidic residues" evidence="8">
    <location>
        <begin position="186"/>
        <end position="199"/>
    </location>
</feature>
<feature type="compositionally biased region" description="Acidic residues" evidence="8">
    <location>
        <begin position="271"/>
        <end position="285"/>
    </location>
</feature>
<dbReference type="Pfam" id="PF04729">
    <property type="entry name" value="ASF1_hist_chap"/>
    <property type="match status" value="1"/>
</dbReference>
<evidence type="ECO:0000256" key="5">
    <source>
        <dbReference type="ARBA" id="ARBA00023186"/>
    </source>
</evidence>
<evidence type="ECO:0000313" key="10">
    <source>
        <dbReference type="Proteomes" id="UP000016927"/>
    </source>
</evidence>
<proteinExistence type="inferred from homology"/>
<dbReference type="AlphaFoldDB" id="R0KQ67"/>
<protein>
    <recommendedName>
        <fullName evidence="7">Anti-silencing function protein 1</fullName>
    </recommendedName>
</protein>
<comment type="subcellular location">
    <subcellularLocation>
        <location evidence="1">Nucleus</location>
    </subcellularLocation>
</comment>
<dbReference type="SUPFAM" id="SSF101546">
    <property type="entry name" value="ASF1-like"/>
    <property type="match status" value="1"/>
</dbReference>
<dbReference type="GO" id="GO:0005634">
    <property type="term" value="C:nucleus"/>
    <property type="evidence" value="ECO:0007669"/>
    <property type="project" value="UniProtKB-SubCell"/>
</dbReference>
<accession>R0KQ67</accession>
<dbReference type="OMA" id="CAEPVDI"/>
<feature type="compositionally biased region" description="Basic and acidic residues" evidence="8">
    <location>
        <begin position="286"/>
        <end position="310"/>
    </location>
</feature>
<evidence type="ECO:0000313" key="9">
    <source>
        <dbReference type="EMBL" id="EOB12866.1"/>
    </source>
</evidence>
<dbReference type="Proteomes" id="UP000016927">
    <property type="component" value="Unassembled WGS sequence"/>
</dbReference>
<feature type="compositionally biased region" description="Acidic residues" evidence="8">
    <location>
        <begin position="137"/>
        <end position="158"/>
    </location>
</feature>
<keyword evidence="5" id="KW-0143">Chaperone</keyword>
<keyword evidence="3" id="KW-0805">Transcription regulation</keyword>
<evidence type="ECO:0000256" key="8">
    <source>
        <dbReference type="SAM" id="MobiDB-lite"/>
    </source>
</evidence>
<dbReference type="STRING" id="578461.R0KQ67"/>
<dbReference type="PANTHER" id="PTHR12040:SF0">
    <property type="entry name" value="HISTONE CHAPERONE ASF1"/>
    <property type="match status" value="1"/>
</dbReference>
<gene>
    <name evidence="9" type="ORF">NBO_353gi001</name>
</gene>
<evidence type="ECO:0000256" key="3">
    <source>
        <dbReference type="ARBA" id="ARBA00023015"/>
    </source>
</evidence>
<dbReference type="InterPro" id="IPR036747">
    <property type="entry name" value="ASF1-like_sf"/>
</dbReference>
<evidence type="ECO:0000256" key="6">
    <source>
        <dbReference type="ARBA" id="ARBA00023242"/>
    </source>
</evidence>
<dbReference type="GO" id="GO:0042393">
    <property type="term" value="F:histone binding"/>
    <property type="evidence" value="ECO:0007669"/>
    <property type="project" value="TreeGrafter"/>
</dbReference>
<dbReference type="PANTHER" id="PTHR12040">
    <property type="entry name" value="ANTI-SILENCING PROTEIN 1"/>
    <property type="match status" value="1"/>
</dbReference>
<evidence type="ECO:0000256" key="2">
    <source>
        <dbReference type="ARBA" id="ARBA00006051"/>
    </source>
</evidence>
<evidence type="ECO:0000256" key="7">
    <source>
        <dbReference type="ARBA" id="ARBA00032776"/>
    </source>
</evidence>
<feature type="region of interest" description="Disordered" evidence="8">
    <location>
        <begin position="271"/>
        <end position="310"/>
    </location>
</feature>
<dbReference type="GO" id="GO:0000785">
    <property type="term" value="C:chromatin"/>
    <property type="evidence" value="ECO:0007669"/>
    <property type="project" value="TreeGrafter"/>
</dbReference>
<dbReference type="EMBL" id="KB909261">
    <property type="protein sequence ID" value="EOB12866.1"/>
    <property type="molecule type" value="Genomic_DNA"/>
</dbReference>
<dbReference type="GO" id="GO:0006335">
    <property type="term" value="P:DNA replication-dependent chromatin assembly"/>
    <property type="evidence" value="ECO:0007669"/>
    <property type="project" value="TreeGrafter"/>
</dbReference>
<keyword evidence="10" id="KW-1185">Reference proteome</keyword>
<organism evidence="9 10">
    <name type="scientific">Nosema bombycis (strain CQ1 / CVCC 102059)</name>
    <name type="common">Microsporidian parasite</name>
    <name type="synonym">Pebrine of silkworm</name>
    <dbReference type="NCBI Taxonomy" id="578461"/>
    <lineage>
        <taxon>Eukaryota</taxon>
        <taxon>Fungi</taxon>
        <taxon>Fungi incertae sedis</taxon>
        <taxon>Microsporidia</taxon>
        <taxon>Nosematidae</taxon>
        <taxon>Nosema</taxon>
    </lineage>
</organism>
<dbReference type="OrthoDB" id="29755at2759"/>
<feature type="region of interest" description="Disordered" evidence="8">
    <location>
        <begin position="186"/>
        <end position="218"/>
    </location>
</feature>
<dbReference type="HOGENOM" id="CLU_083062_0_0_1"/>
<evidence type="ECO:0000256" key="1">
    <source>
        <dbReference type="ARBA" id="ARBA00004123"/>
    </source>
</evidence>
<dbReference type="VEuPathDB" id="MicrosporidiaDB:NBO_353gi001"/>
<reference evidence="9 10" key="1">
    <citation type="journal article" date="2013" name="BMC Genomics">
        <title>Comparative genomics of parasitic silkworm microsporidia reveal an association between genome expansion and host adaptation.</title>
        <authorList>
            <person name="Pan G."/>
            <person name="Xu J."/>
            <person name="Li T."/>
            <person name="Xia Q."/>
            <person name="Liu S.L."/>
            <person name="Zhang G."/>
            <person name="Li S."/>
            <person name="Li C."/>
            <person name="Liu H."/>
            <person name="Yang L."/>
            <person name="Liu T."/>
            <person name="Zhang X."/>
            <person name="Wu Z."/>
            <person name="Fan W."/>
            <person name="Dang X."/>
            <person name="Xiang H."/>
            <person name="Tao M."/>
            <person name="Li Y."/>
            <person name="Hu J."/>
            <person name="Li Z."/>
            <person name="Lin L."/>
            <person name="Luo J."/>
            <person name="Geng L."/>
            <person name="Wang L."/>
            <person name="Long M."/>
            <person name="Wan Y."/>
            <person name="He N."/>
            <person name="Zhang Z."/>
            <person name="Lu C."/>
            <person name="Keeling P.J."/>
            <person name="Wang J."/>
            <person name="Xiang Z."/>
            <person name="Zhou Z."/>
        </authorList>
    </citation>
    <scope>NUCLEOTIDE SEQUENCE [LARGE SCALE GENOMIC DNA]</scope>
    <source>
        <strain evidence="10">CQ1 / CVCC 102059</strain>
    </source>
</reference>
<dbReference type="InterPro" id="IPR006818">
    <property type="entry name" value="ASF1-like"/>
</dbReference>
<feature type="region of interest" description="Disordered" evidence="8">
    <location>
        <begin position="137"/>
        <end position="173"/>
    </location>
</feature>
<keyword evidence="4" id="KW-0804">Transcription</keyword>
<evidence type="ECO:0000256" key="4">
    <source>
        <dbReference type="ARBA" id="ARBA00023163"/>
    </source>
</evidence>
<name>R0KQ67_NOSB1</name>
<keyword evidence="6" id="KW-0539">Nucleus</keyword>
<dbReference type="Gene3D" id="2.60.40.1490">
    <property type="entry name" value="Histone chaperone ASF1-like"/>
    <property type="match status" value="1"/>
</dbReference>
<sequence>METLVLKNITLKKKKTTILEPLEFDVEMKCNEEIKDGVVFTVVYNVNVKTDKDDQILSEIEIAPIPRGNVKFSLEADAPDLDKIPHDQKFGLTSIIIIGSYNDQQFIRIGYIVDIYYPGIPNDELVSNELYDEVEYEEINEEDEEEEEEESEEGDQDIEGLVVDDSQEEQGETKTFNEALEEKIMNDVKKSQDENAKLEEQEEEVGEESASQIREELDKPVDARVELIDETTTVEDVFEYKGYSIDKAKIEMNIMEPPSVHTFLIQWREEEELEQLEEEPLVEQDETIKTDDSIKSKDSDEPSSKKMRIE</sequence>